<evidence type="ECO:0000259" key="1">
    <source>
        <dbReference type="Pfam" id="PF07859"/>
    </source>
</evidence>
<dbReference type="EMBL" id="AP024525">
    <property type="protein sequence ID" value="BCT78026.1"/>
    <property type="molecule type" value="Genomic_DNA"/>
</dbReference>
<proteinExistence type="predicted"/>
<dbReference type="InterPro" id="IPR013094">
    <property type="entry name" value="AB_hydrolase_3"/>
</dbReference>
<feature type="domain" description="Alpha/beta hydrolase fold-3" evidence="1">
    <location>
        <begin position="15"/>
        <end position="63"/>
    </location>
</feature>
<dbReference type="SUPFAM" id="SSF53474">
    <property type="entry name" value="alpha/beta-Hydrolases"/>
    <property type="match status" value="1"/>
</dbReference>
<evidence type="ECO:0000313" key="3">
    <source>
        <dbReference type="Proteomes" id="UP001319861"/>
    </source>
</evidence>
<sequence>MPVDAASQKMLDAMRAAEAPPAMVILAEDDILRDEGQAYADRSAGAGVPVSTRLIEGQMHGFLAQVHLLPGALTTLEDMAAFLKTRYARRPAELRG</sequence>
<name>A0ABN6FMT1_SINCY</name>
<dbReference type="RefSeq" id="WP_229230671.1">
    <property type="nucleotide sequence ID" value="NZ_AP024525.1"/>
</dbReference>
<gene>
    <name evidence="2" type="ORF">SCMU_38680</name>
</gene>
<dbReference type="Gene3D" id="3.40.50.1820">
    <property type="entry name" value="alpha/beta hydrolase"/>
    <property type="match status" value="1"/>
</dbReference>
<reference evidence="2 3" key="1">
    <citation type="journal article" date="2021" name="J. Biosci. Bioeng.">
        <title>Identification and characterization of a chc gene cluster responsible for the aromatization pathway of cyclohexanecarboxylate degradation in Sinomonas cyclohexanicum ATCC 51369.</title>
        <authorList>
            <person name="Yamamoto T."/>
            <person name="Hasegawa Y."/>
            <person name="Lau P.C.K."/>
            <person name="Iwaki H."/>
        </authorList>
    </citation>
    <scope>NUCLEOTIDE SEQUENCE [LARGE SCALE GENOMIC DNA]</scope>
    <source>
        <strain evidence="2 3">ATCC 51369</strain>
    </source>
</reference>
<organism evidence="2 3">
    <name type="scientific">Sinomonas cyclohexanicum</name>
    <name type="common">Corynebacterium cyclohexanicum</name>
    <dbReference type="NCBI Taxonomy" id="322009"/>
    <lineage>
        <taxon>Bacteria</taxon>
        <taxon>Bacillati</taxon>
        <taxon>Actinomycetota</taxon>
        <taxon>Actinomycetes</taxon>
        <taxon>Micrococcales</taxon>
        <taxon>Micrococcaceae</taxon>
        <taxon>Sinomonas</taxon>
    </lineage>
</organism>
<protein>
    <recommendedName>
        <fullName evidence="1">Alpha/beta hydrolase fold-3 domain-containing protein</fullName>
    </recommendedName>
</protein>
<accession>A0ABN6FMT1</accession>
<dbReference type="Pfam" id="PF07859">
    <property type="entry name" value="Abhydrolase_3"/>
    <property type="match status" value="1"/>
</dbReference>
<dbReference type="Proteomes" id="UP001319861">
    <property type="component" value="Chromosome"/>
</dbReference>
<keyword evidence="3" id="KW-1185">Reference proteome</keyword>
<evidence type="ECO:0000313" key="2">
    <source>
        <dbReference type="EMBL" id="BCT78026.1"/>
    </source>
</evidence>
<dbReference type="InterPro" id="IPR029058">
    <property type="entry name" value="AB_hydrolase_fold"/>
</dbReference>